<protein>
    <submittedName>
        <fullName evidence="2">Uncharacterized protein</fullName>
    </submittedName>
</protein>
<reference evidence="2" key="1">
    <citation type="submission" date="2021-01" db="EMBL/GenBank/DDBJ databases">
        <authorList>
            <consortium name="Genoscope - CEA"/>
            <person name="William W."/>
        </authorList>
    </citation>
    <scope>NUCLEOTIDE SEQUENCE</scope>
</reference>
<proteinExistence type="predicted"/>
<keyword evidence="1" id="KW-0175">Coiled coil</keyword>
<evidence type="ECO:0000313" key="3">
    <source>
        <dbReference type="Proteomes" id="UP000692954"/>
    </source>
</evidence>
<accession>A0A8S1LFX2</accession>
<comment type="caution">
    <text evidence="2">The sequence shown here is derived from an EMBL/GenBank/DDBJ whole genome shotgun (WGS) entry which is preliminary data.</text>
</comment>
<evidence type="ECO:0000256" key="1">
    <source>
        <dbReference type="SAM" id="Coils"/>
    </source>
</evidence>
<dbReference type="AlphaFoldDB" id="A0A8S1LFX2"/>
<dbReference type="Proteomes" id="UP000692954">
    <property type="component" value="Unassembled WGS sequence"/>
</dbReference>
<gene>
    <name evidence="2" type="ORF">PSON_ATCC_30995.1.T0190371</name>
</gene>
<keyword evidence="3" id="KW-1185">Reference proteome</keyword>
<organism evidence="2 3">
    <name type="scientific">Paramecium sonneborni</name>
    <dbReference type="NCBI Taxonomy" id="65129"/>
    <lineage>
        <taxon>Eukaryota</taxon>
        <taxon>Sar</taxon>
        <taxon>Alveolata</taxon>
        <taxon>Ciliophora</taxon>
        <taxon>Intramacronucleata</taxon>
        <taxon>Oligohymenophorea</taxon>
        <taxon>Peniculida</taxon>
        <taxon>Parameciidae</taxon>
        <taxon>Paramecium</taxon>
    </lineage>
</organism>
<evidence type="ECO:0000313" key="2">
    <source>
        <dbReference type="EMBL" id="CAD8064922.1"/>
    </source>
</evidence>
<dbReference type="OrthoDB" id="305993at2759"/>
<sequence>MKQEQYLQILRDSQEIQLRDKFSLLSSKAHEYVLEQIKQLESQYKQQILSIFEQYSECMLMCKQLQFKNEQYSKLLLEQEFKSIQTKNYVSLEIVNQLLTQKINSLLLQLKNNNIISESDYFSQKNQLQMNIAEIYINCNNKEQIVKDQENDENAKQLYIMLTSKQESQTLIKNFNNYDTIKNHSVETQTKSIKKKEKLRNQSKIQNNMKQSPSTSIDRELLECKKSIQELQKTKNDLQANNQFLKSQNQNLLNKLNKQLNKQIKCHHNVTQYMNNPHSSVIKKFLKFDDIIFKNVKPFSMAQSFDLRQGNISSRQFFSRPKTSVPNSTRGRFNTIQQRSRNDFYVL</sequence>
<dbReference type="EMBL" id="CAJJDN010000019">
    <property type="protein sequence ID" value="CAD8064922.1"/>
    <property type="molecule type" value="Genomic_DNA"/>
</dbReference>
<name>A0A8S1LFX2_9CILI</name>
<feature type="coiled-coil region" evidence="1">
    <location>
        <begin position="221"/>
        <end position="262"/>
    </location>
</feature>